<reference evidence="1" key="1">
    <citation type="submission" date="2014-09" db="EMBL/GenBank/DDBJ databases">
        <authorList>
            <person name="Magalhaes I.L.F."/>
            <person name="Oliveira U."/>
            <person name="Santos F.R."/>
            <person name="Vidigal T.H.D.A."/>
            <person name="Brescovit A.D."/>
            <person name="Santos A.J."/>
        </authorList>
    </citation>
    <scope>NUCLEOTIDE SEQUENCE</scope>
    <source>
        <tissue evidence="1">Shoot tissue taken approximately 20 cm above the soil surface</tissue>
    </source>
</reference>
<evidence type="ECO:0000313" key="1">
    <source>
        <dbReference type="EMBL" id="JAE27338.1"/>
    </source>
</evidence>
<organism evidence="1">
    <name type="scientific">Arundo donax</name>
    <name type="common">Giant reed</name>
    <name type="synonym">Donax arundinaceus</name>
    <dbReference type="NCBI Taxonomy" id="35708"/>
    <lineage>
        <taxon>Eukaryota</taxon>
        <taxon>Viridiplantae</taxon>
        <taxon>Streptophyta</taxon>
        <taxon>Embryophyta</taxon>
        <taxon>Tracheophyta</taxon>
        <taxon>Spermatophyta</taxon>
        <taxon>Magnoliopsida</taxon>
        <taxon>Liliopsida</taxon>
        <taxon>Poales</taxon>
        <taxon>Poaceae</taxon>
        <taxon>PACMAD clade</taxon>
        <taxon>Arundinoideae</taxon>
        <taxon>Arundineae</taxon>
        <taxon>Arundo</taxon>
    </lineage>
</organism>
<sequence>MGVMKAQI</sequence>
<dbReference type="EMBL" id="GBRH01170558">
    <property type="protein sequence ID" value="JAE27338.1"/>
    <property type="molecule type" value="Transcribed_RNA"/>
</dbReference>
<protein>
    <submittedName>
        <fullName evidence="1">Uncharacterized protein</fullName>
    </submittedName>
</protein>
<name>A0A0A9H379_ARUDO</name>
<reference evidence="1" key="2">
    <citation type="journal article" date="2015" name="Data Brief">
        <title>Shoot transcriptome of the giant reed, Arundo donax.</title>
        <authorList>
            <person name="Barrero R.A."/>
            <person name="Guerrero F.D."/>
            <person name="Moolhuijzen P."/>
            <person name="Goolsby J.A."/>
            <person name="Tidwell J."/>
            <person name="Bellgard S.E."/>
            <person name="Bellgard M.I."/>
        </authorList>
    </citation>
    <scope>NUCLEOTIDE SEQUENCE</scope>
    <source>
        <tissue evidence="1">Shoot tissue taken approximately 20 cm above the soil surface</tissue>
    </source>
</reference>
<proteinExistence type="predicted"/>
<accession>A0A0A9H379</accession>